<evidence type="ECO:0000256" key="3">
    <source>
        <dbReference type="SAM" id="MobiDB-lite"/>
    </source>
</evidence>
<dbReference type="PANTHER" id="PTHR16171">
    <property type="entry name" value="DNA REPAIR PROTEIN COMPLEMENTING XP-G CELLS-RELATED"/>
    <property type="match status" value="1"/>
</dbReference>
<evidence type="ECO:0000256" key="1">
    <source>
        <dbReference type="ARBA" id="ARBA00004123"/>
    </source>
</evidence>
<evidence type="ECO:0000313" key="5">
    <source>
        <dbReference type="Proteomes" id="UP000515154"/>
    </source>
</evidence>
<feature type="compositionally biased region" description="Acidic residues" evidence="3">
    <location>
        <begin position="130"/>
        <end position="152"/>
    </location>
</feature>
<evidence type="ECO:0000256" key="2">
    <source>
        <dbReference type="ARBA" id="ARBA00023242"/>
    </source>
</evidence>
<feature type="compositionally biased region" description="Acidic residues" evidence="3">
    <location>
        <begin position="605"/>
        <end position="617"/>
    </location>
</feature>
<dbReference type="AlphaFoldDB" id="A0A7E6F0K5"/>
<evidence type="ECO:0000256" key="4">
    <source>
        <dbReference type="SAM" id="SignalP"/>
    </source>
</evidence>
<evidence type="ECO:0000313" key="6">
    <source>
        <dbReference type="RefSeq" id="XP_036361199.1"/>
    </source>
</evidence>
<keyword evidence="2" id="KW-0539">Nucleus</keyword>
<feature type="region of interest" description="Disordered" evidence="3">
    <location>
        <begin position="569"/>
        <end position="657"/>
    </location>
</feature>
<feature type="region of interest" description="Disordered" evidence="3">
    <location>
        <begin position="117"/>
        <end position="157"/>
    </location>
</feature>
<gene>
    <name evidence="6" type="primary">LOC115215227</name>
</gene>
<dbReference type="Proteomes" id="UP000515154">
    <property type="component" value="Linkage group LG8"/>
</dbReference>
<name>A0A7E6F0K5_9MOLL</name>
<accession>A0A7E6F0K5</accession>
<dbReference type="GO" id="GO:0005634">
    <property type="term" value="C:nucleus"/>
    <property type="evidence" value="ECO:0007669"/>
    <property type="project" value="UniProtKB-SubCell"/>
</dbReference>
<feature type="compositionally biased region" description="Basic and acidic residues" evidence="3">
    <location>
        <begin position="625"/>
        <end position="637"/>
    </location>
</feature>
<proteinExistence type="predicted"/>
<organism evidence="5 6">
    <name type="scientific">Octopus sinensis</name>
    <name type="common">East Asian common octopus</name>
    <dbReference type="NCBI Taxonomy" id="2607531"/>
    <lineage>
        <taxon>Eukaryota</taxon>
        <taxon>Metazoa</taxon>
        <taxon>Spiralia</taxon>
        <taxon>Lophotrochozoa</taxon>
        <taxon>Mollusca</taxon>
        <taxon>Cephalopoda</taxon>
        <taxon>Coleoidea</taxon>
        <taxon>Octopodiformes</taxon>
        <taxon>Octopoda</taxon>
        <taxon>Incirrata</taxon>
        <taxon>Octopodidae</taxon>
        <taxon>Octopus</taxon>
    </lineage>
</organism>
<dbReference type="PANTHER" id="PTHR16171:SF12">
    <property type="entry name" value="BASIC IMMUNOGLOBULIN-LIKE VARIABLE MOTIF-CONTAINING PROTEIN"/>
    <property type="match status" value="1"/>
</dbReference>
<protein>
    <submittedName>
        <fullName evidence="6">Uncharacterized protein LOC115215227 isoform X1</fullName>
    </submittedName>
</protein>
<reference evidence="6" key="1">
    <citation type="submission" date="2025-08" db="UniProtKB">
        <authorList>
            <consortium name="RefSeq"/>
        </authorList>
    </citation>
    <scope>IDENTIFICATION</scope>
</reference>
<keyword evidence="5" id="KW-1185">Reference proteome</keyword>
<feature type="compositionally biased region" description="Acidic residues" evidence="3">
    <location>
        <begin position="638"/>
        <end position="657"/>
    </location>
</feature>
<sequence>MFGLFATFLALPVASQMPLFGNTGSMETLQQCYPPSVAIMGNKVDKDPASEGINDECSNNCKETFAATKSTDGDETPTATEVKLGENTLQPVVHKETECDIDDDFDSGEDVFYDAEEADKSQLAYVDSNAEAEEEEEEDEEEEDEDGDDEDTSSSSHELLAETLRSIRERKLLKTKQIEIKHLNLLNTSWVDGSTQTDASLETSQHSADCVPVEVLANLIAQVEELLSHISDGGQDYQSALSLTLRLQLQNMASPALLANADSSNTLKQLRRKSEEVEQAKSFDTEGSMESYDITWDVGNSEWDPIKKQHTLLSPMTAESSEYSFLNDDNSLSQIINLRKNLDIKRWYCMSRPQYPSSAGISALVSCWNYLYSTLGQGNRDPVSQEVALTILGYQPPFSEIDSQDIVTNQGLIKSFQKLNEHFEVAGRGGVFLKLQGADATNLKEDYALALLKKGLKSKQTAYIYHCEKHFLCPIGYENTPLRATDAYSSDLCSGDLETWIILGDTSSKYPSLQCKKWDHILTDLNCKAPDFLDIRRLERGIRQRKNLQKLFDSNDHCILTFQKCQNDQEMVAEDADDDDDGDEEEEEEEEEYDESPPQEIIGLSDDDEEDEEEDEQCLLTTTRPPKESQDGDRLEKEEEELLEGDMDADEDYDNIL</sequence>
<keyword evidence="4" id="KW-0732">Signal</keyword>
<feature type="signal peptide" evidence="4">
    <location>
        <begin position="1"/>
        <end position="16"/>
    </location>
</feature>
<comment type="subcellular location">
    <subcellularLocation>
        <location evidence="1">Nucleus</location>
    </subcellularLocation>
</comment>
<dbReference type="RefSeq" id="XP_036361199.1">
    <property type="nucleotide sequence ID" value="XM_036505306.1"/>
</dbReference>
<feature type="chain" id="PRO_5028838842" evidence="4">
    <location>
        <begin position="17"/>
        <end position="657"/>
    </location>
</feature>
<feature type="compositionally biased region" description="Acidic residues" evidence="3">
    <location>
        <begin position="571"/>
        <end position="597"/>
    </location>
</feature>